<gene>
    <name evidence="4" type="ORF">QWJ08_07370</name>
</gene>
<evidence type="ECO:0000256" key="1">
    <source>
        <dbReference type="ARBA" id="ARBA00023125"/>
    </source>
</evidence>
<feature type="DNA-binding region" description="H-T-H motif" evidence="2">
    <location>
        <begin position="36"/>
        <end position="55"/>
    </location>
</feature>
<keyword evidence="5" id="KW-1185">Reference proteome</keyword>
<dbReference type="EMBL" id="JAUEOZ010000001">
    <property type="protein sequence ID" value="MDN2481212.1"/>
    <property type="molecule type" value="Genomic_DNA"/>
</dbReference>
<evidence type="ECO:0000259" key="3">
    <source>
        <dbReference type="PROSITE" id="PS50977"/>
    </source>
</evidence>
<dbReference type="Gene3D" id="1.10.357.10">
    <property type="entry name" value="Tetracycline Repressor, domain 2"/>
    <property type="match status" value="1"/>
</dbReference>
<dbReference type="InterPro" id="IPR009057">
    <property type="entry name" value="Homeodomain-like_sf"/>
</dbReference>
<sequence length="202" mass="22410">MVRKGRRSVAESLKTRSTVIAAVEAIIIEEGVSKLNTRYIADKANVSFSLIRHHFGHMPGLLDEVVGKAEAQLTELIHEAKANYLASNTGSVDQFLSACFEGLSNNVSICILLDALCFSSYIGEKQQEMAIVDRLRTQLLELILNEDNLRGHDVNELVFLFISMLRGISFSSHYNQQMTKRGASALSMVTKPSSRAVHLEIE</sequence>
<evidence type="ECO:0000313" key="5">
    <source>
        <dbReference type="Proteomes" id="UP001169719"/>
    </source>
</evidence>
<evidence type="ECO:0000256" key="2">
    <source>
        <dbReference type="PROSITE-ProRule" id="PRU00335"/>
    </source>
</evidence>
<feature type="domain" description="HTH tetR-type" evidence="3">
    <location>
        <begin position="13"/>
        <end position="73"/>
    </location>
</feature>
<organism evidence="4 5">
    <name type="scientific">Vibrio agarivorans</name>
    <dbReference type="NCBI Taxonomy" id="153622"/>
    <lineage>
        <taxon>Bacteria</taxon>
        <taxon>Pseudomonadati</taxon>
        <taxon>Pseudomonadota</taxon>
        <taxon>Gammaproteobacteria</taxon>
        <taxon>Vibrionales</taxon>
        <taxon>Vibrionaceae</taxon>
        <taxon>Vibrio</taxon>
    </lineage>
</organism>
<proteinExistence type="predicted"/>
<dbReference type="PROSITE" id="PS50977">
    <property type="entry name" value="HTH_TETR_2"/>
    <property type="match status" value="1"/>
</dbReference>
<dbReference type="Proteomes" id="UP001169719">
    <property type="component" value="Unassembled WGS sequence"/>
</dbReference>
<reference evidence="4" key="1">
    <citation type="submission" date="2024-05" db="EMBL/GenBank/DDBJ databases">
        <title>Genome Sequences of Four Agar- Degrading Marine Bacteria.</title>
        <authorList>
            <person name="Phillips E.K."/>
            <person name="Shaffer J.C."/>
            <person name="Henson M.W."/>
            <person name="Temperton B."/>
            <person name="Thrash C.J."/>
            <person name="Martin M.O."/>
        </authorList>
    </citation>
    <scope>NUCLEOTIDE SEQUENCE</scope>
    <source>
        <strain evidence="4">EKP203</strain>
    </source>
</reference>
<dbReference type="SUPFAM" id="SSF46689">
    <property type="entry name" value="Homeodomain-like"/>
    <property type="match status" value="1"/>
</dbReference>
<keyword evidence="1 2" id="KW-0238">DNA-binding</keyword>
<protein>
    <submittedName>
        <fullName evidence="4">TetR/AcrR family transcriptional regulator</fullName>
    </submittedName>
</protein>
<accession>A0ABT7XZJ7</accession>
<evidence type="ECO:0000313" key="4">
    <source>
        <dbReference type="EMBL" id="MDN2481212.1"/>
    </source>
</evidence>
<comment type="caution">
    <text evidence="4">The sequence shown here is derived from an EMBL/GenBank/DDBJ whole genome shotgun (WGS) entry which is preliminary data.</text>
</comment>
<name>A0ABT7XZJ7_9VIBR</name>
<dbReference type="InterPro" id="IPR001647">
    <property type="entry name" value="HTH_TetR"/>
</dbReference>